<organism evidence="1 2">
    <name type="scientific">Plectus sambesii</name>
    <dbReference type="NCBI Taxonomy" id="2011161"/>
    <lineage>
        <taxon>Eukaryota</taxon>
        <taxon>Metazoa</taxon>
        <taxon>Ecdysozoa</taxon>
        <taxon>Nematoda</taxon>
        <taxon>Chromadorea</taxon>
        <taxon>Plectida</taxon>
        <taxon>Plectina</taxon>
        <taxon>Plectoidea</taxon>
        <taxon>Plectidae</taxon>
        <taxon>Plectus</taxon>
    </lineage>
</organism>
<name>A0A914UPT0_9BILA</name>
<accession>A0A914UPT0</accession>
<keyword evidence="1" id="KW-1185">Reference proteome</keyword>
<evidence type="ECO:0000313" key="2">
    <source>
        <dbReference type="WBParaSite" id="PSAMB.scaffold11283size3465.g34021.t1"/>
    </source>
</evidence>
<dbReference type="AlphaFoldDB" id="A0A914UPT0"/>
<reference evidence="2" key="1">
    <citation type="submission" date="2022-11" db="UniProtKB">
        <authorList>
            <consortium name="WormBaseParasite"/>
        </authorList>
    </citation>
    <scope>IDENTIFICATION</scope>
</reference>
<dbReference type="Proteomes" id="UP000887566">
    <property type="component" value="Unplaced"/>
</dbReference>
<evidence type="ECO:0000313" key="1">
    <source>
        <dbReference type="Proteomes" id="UP000887566"/>
    </source>
</evidence>
<sequence length="48" mass="5459">MELPVSGMRQPTEEAYCRGGMKGLLRKTQKADLATTPNKRYRITVQFS</sequence>
<proteinExistence type="predicted"/>
<protein>
    <submittedName>
        <fullName evidence="2">Uncharacterized protein</fullName>
    </submittedName>
</protein>
<dbReference type="WBParaSite" id="PSAMB.scaffold11283size3465.g34021.t1">
    <property type="protein sequence ID" value="PSAMB.scaffold11283size3465.g34021.t1"/>
    <property type="gene ID" value="PSAMB.scaffold11283size3465.g34021"/>
</dbReference>